<gene>
    <name evidence="1" type="ORF">JHL16_13115</name>
</gene>
<comment type="caution">
    <text evidence="1">The sequence shown here is derived from an EMBL/GenBank/DDBJ whole genome shotgun (WGS) entry which is preliminary data.</text>
</comment>
<protein>
    <submittedName>
        <fullName evidence="1">Uncharacterized protein</fullName>
    </submittedName>
</protein>
<accession>A0ACC5R3R1</accession>
<organism evidence="1 2">
    <name type="scientific">Taklimakanibacter albus</name>
    <dbReference type="NCBI Taxonomy" id="2800327"/>
    <lineage>
        <taxon>Bacteria</taxon>
        <taxon>Pseudomonadati</taxon>
        <taxon>Pseudomonadota</taxon>
        <taxon>Alphaproteobacteria</taxon>
        <taxon>Hyphomicrobiales</taxon>
        <taxon>Aestuariivirgaceae</taxon>
        <taxon>Taklimakanibacter</taxon>
    </lineage>
</organism>
<name>A0ACC5R3R1_9HYPH</name>
<evidence type="ECO:0000313" key="1">
    <source>
        <dbReference type="EMBL" id="MBK1867289.1"/>
    </source>
</evidence>
<reference evidence="1" key="1">
    <citation type="submission" date="2021-01" db="EMBL/GenBank/DDBJ databases">
        <authorList>
            <person name="Sun Q."/>
        </authorList>
    </citation>
    <scope>NUCLEOTIDE SEQUENCE</scope>
    <source>
        <strain evidence="1">YIM B02566</strain>
    </source>
</reference>
<dbReference type="EMBL" id="JAENHL010000007">
    <property type="protein sequence ID" value="MBK1867289.1"/>
    <property type="molecule type" value="Genomic_DNA"/>
</dbReference>
<proteinExistence type="predicted"/>
<evidence type="ECO:0000313" key="2">
    <source>
        <dbReference type="Proteomes" id="UP000616151"/>
    </source>
</evidence>
<keyword evidence="2" id="KW-1185">Reference proteome</keyword>
<dbReference type="Proteomes" id="UP000616151">
    <property type="component" value="Unassembled WGS sequence"/>
</dbReference>
<sequence length="357" mass="38517">MTVHRYETDELDPFRRGEAIGHAFAGEIIANIEGYRELFRAVRVDEAGLPALGETALAHIDRWAPDLGAELHGSAKGAGIPLWQIGMLNARTEILATVKAIGEGECSTSVILPEDGPPRTIQTWDWHDVSNENTLVVRYPTRDGRTVRYFTEFGILGKIGLNDAGIGVHFNILNHASDGEGIGVPVHAVARAVLDGASTLAEAVAIAQSADVSASTVLTIVSYADGKADAAQVELSSGGHATLQAPEDGFLLHTNHFLDRRLAAGELSPTESSTFPRLEHLQARRALLAAIDPVDRVAGLLVHQADGAPICCHPDPALSFENRWQSLITIALDLERSRLEFHEGGPCTVRRESWQVF</sequence>